<protein>
    <submittedName>
        <fullName evidence="2">Uncharacterized protein</fullName>
    </submittedName>
</protein>
<evidence type="ECO:0000313" key="3">
    <source>
        <dbReference type="Proteomes" id="UP000027222"/>
    </source>
</evidence>
<accession>A0A067SI01</accession>
<evidence type="ECO:0000313" key="2">
    <source>
        <dbReference type="EMBL" id="KDR70511.1"/>
    </source>
</evidence>
<evidence type="ECO:0000256" key="1">
    <source>
        <dbReference type="SAM" id="MobiDB-lite"/>
    </source>
</evidence>
<reference evidence="3" key="1">
    <citation type="journal article" date="2014" name="Proc. Natl. Acad. Sci. U.S.A.">
        <title>Extensive sampling of basidiomycete genomes demonstrates inadequacy of the white-rot/brown-rot paradigm for wood decay fungi.</title>
        <authorList>
            <person name="Riley R."/>
            <person name="Salamov A.A."/>
            <person name="Brown D.W."/>
            <person name="Nagy L.G."/>
            <person name="Floudas D."/>
            <person name="Held B.W."/>
            <person name="Levasseur A."/>
            <person name="Lombard V."/>
            <person name="Morin E."/>
            <person name="Otillar R."/>
            <person name="Lindquist E.A."/>
            <person name="Sun H."/>
            <person name="LaButti K.M."/>
            <person name="Schmutz J."/>
            <person name="Jabbour D."/>
            <person name="Luo H."/>
            <person name="Baker S.E."/>
            <person name="Pisabarro A.G."/>
            <person name="Walton J.D."/>
            <person name="Blanchette R.A."/>
            <person name="Henrissat B."/>
            <person name="Martin F."/>
            <person name="Cullen D."/>
            <person name="Hibbett D.S."/>
            <person name="Grigoriev I.V."/>
        </authorList>
    </citation>
    <scope>NUCLEOTIDE SEQUENCE [LARGE SCALE GENOMIC DNA]</scope>
    <source>
        <strain evidence="3">CBS 339.88</strain>
    </source>
</reference>
<dbReference type="AlphaFoldDB" id="A0A067SI01"/>
<name>A0A067SI01_GALM3</name>
<dbReference type="EMBL" id="KL142397">
    <property type="protein sequence ID" value="KDR70511.1"/>
    <property type="molecule type" value="Genomic_DNA"/>
</dbReference>
<dbReference type="HOGENOM" id="CLU_1722500_0_0_1"/>
<dbReference type="Proteomes" id="UP000027222">
    <property type="component" value="Unassembled WGS sequence"/>
</dbReference>
<keyword evidence="3" id="KW-1185">Reference proteome</keyword>
<sequence>MAVTPVPCNERHPSHLRLSNSNGRRKDLEGQEMSRGVAASFCTGGTASKNPSAAPVQLTLVIDDGAVEPSTSKTIFGRTQPILQPGLAVFEGRITDARGRLVPAAGSGGPSEYGLLFDLRKREWVSKTLNEERRERATVPEDLQQWVHVSPG</sequence>
<proteinExistence type="predicted"/>
<organism evidence="2 3">
    <name type="scientific">Galerina marginata (strain CBS 339.88)</name>
    <dbReference type="NCBI Taxonomy" id="685588"/>
    <lineage>
        <taxon>Eukaryota</taxon>
        <taxon>Fungi</taxon>
        <taxon>Dikarya</taxon>
        <taxon>Basidiomycota</taxon>
        <taxon>Agaricomycotina</taxon>
        <taxon>Agaricomycetes</taxon>
        <taxon>Agaricomycetidae</taxon>
        <taxon>Agaricales</taxon>
        <taxon>Agaricineae</taxon>
        <taxon>Strophariaceae</taxon>
        <taxon>Galerina</taxon>
    </lineage>
</organism>
<feature type="region of interest" description="Disordered" evidence="1">
    <location>
        <begin position="1"/>
        <end position="32"/>
    </location>
</feature>
<gene>
    <name evidence="2" type="ORF">GALMADRAFT_214572</name>
</gene>